<gene>
    <name evidence="1" type="ORF">AWC22_18680</name>
</gene>
<evidence type="ECO:0000313" key="1">
    <source>
        <dbReference type="EMBL" id="ORW79562.1"/>
    </source>
</evidence>
<sequence>MDHTVLLDVSAVREISDQVLSVADSLATRGRPLRLPVPSPAPDPYSMRIAAHLTYARSSLGVAACDAADELTRMAEIFIGTAQTMTAISRWTSVGMLGLVAPSANHPVDISRRPARAPSTSWAHDDSWAPQTADEILSCAVVLTIGENDVILPELMPEGFEALGTRLSALGEQLRVAWPGGGRAAAALNRFGAWLSNDYVNALRHVDNAARQWSSEYRSARARVEAPAAAYVEARRAALDGEDRSVASEDASTALEQYAAWSLGCWRLADFPRLGDGP</sequence>
<dbReference type="Proteomes" id="UP000193087">
    <property type="component" value="Unassembled WGS sequence"/>
</dbReference>
<keyword evidence="2" id="KW-1185">Reference proteome</keyword>
<organism evidence="1 2">
    <name type="scientific">Mycobacterium riyadhense</name>
    <dbReference type="NCBI Taxonomy" id="486698"/>
    <lineage>
        <taxon>Bacteria</taxon>
        <taxon>Bacillati</taxon>
        <taxon>Actinomycetota</taxon>
        <taxon>Actinomycetes</taxon>
        <taxon>Mycobacteriales</taxon>
        <taxon>Mycobacteriaceae</taxon>
        <taxon>Mycobacterium</taxon>
    </lineage>
</organism>
<evidence type="ECO:0000313" key="2">
    <source>
        <dbReference type="Proteomes" id="UP000193087"/>
    </source>
</evidence>
<name>A0A1X2CUH4_9MYCO</name>
<dbReference type="AlphaFoldDB" id="A0A1X2CUH4"/>
<dbReference type="OrthoDB" id="4694717at2"/>
<reference evidence="1 2" key="1">
    <citation type="submission" date="2016-01" db="EMBL/GenBank/DDBJ databases">
        <title>The new phylogeny of the genus Mycobacterium.</title>
        <authorList>
            <person name="Tarcisio F."/>
            <person name="Conor M."/>
            <person name="Antonella G."/>
            <person name="Elisabetta G."/>
            <person name="Giulia F.S."/>
            <person name="Sara T."/>
            <person name="Anna F."/>
            <person name="Clotilde B."/>
            <person name="Roberto B."/>
            <person name="Veronica D.S."/>
            <person name="Fabio R."/>
            <person name="Monica P."/>
            <person name="Olivier J."/>
            <person name="Enrico T."/>
            <person name="Nicola S."/>
        </authorList>
    </citation>
    <scope>NUCLEOTIDE SEQUENCE [LARGE SCALE GENOMIC DNA]</scope>
    <source>
        <strain evidence="1 2">DSM 45176</strain>
    </source>
</reference>
<comment type="caution">
    <text evidence="1">The sequence shown here is derived from an EMBL/GenBank/DDBJ whole genome shotgun (WGS) entry which is preliminary data.</text>
</comment>
<accession>A0A1X2CUH4</accession>
<protein>
    <submittedName>
        <fullName evidence="1">Uncharacterized protein</fullName>
    </submittedName>
</protein>
<dbReference type="RefSeq" id="WP_085250489.1">
    <property type="nucleotide sequence ID" value="NZ_JACKSL010000037.1"/>
</dbReference>
<proteinExistence type="predicted"/>
<dbReference type="STRING" id="486698.AWC22_18680"/>
<dbReference type="EMBL" id="LQPQ01000073">
    <property type="protein sequence ID" value="ORW79562.1"/>
    <property type="molecule type" value="Genomic_DNA"/>
</dbReference>